<evidence type="ECO:0000256" key="5">
    <source>
        <dbReference type="ARBA" id="ARBA00022801"/>
    </source>
</evidence>
<feature type="domain" description="Metallo-beta-lactamase" evidence="8">
    <location>
        <begin position="12"/>
        <end position="163"/>
    </location>
</feature>
<feature type="binding site" evidence="7">
    <location>
        <position position="163"/>
    </location>
    <ligand>
        <name>Zn(2+)</name>
        <dbReference type="ChEBI" id="CHEBI:29105"/>
        <label>2</label>
    </ligand>
</feature>
<proteinExistence type="inferred from homology"/>
<feature type="binding site" evidence="7">
    <location>
        <position position="57"/>
    </location>
    <ligand>
        <name>Zn(2+)</name>
        <dbReference type="ChEBI" id="CHEBI:29105"/>
        <label>2</label>
    </ligand>
</feature>
<name>A0ABQ3H5D9_9NEIS</name>
<feature type="binding site" evidence="7">
    <location>
        <position position="125"/>
    </location>
    <ligand>
        <name>Zn(2+)</name>
        <dbReference type="ChEBI" id="CHEBI:29105"/>
        <label>2</label>
    </ligand>
</feature>
<protein>
    <recommendedName>
        <fullName evidence="7">Hydroxyacylglutathione hydrolase</fullName>
        <ecNumber evidence="7">3.1.2.6</ecNumber>
    </recommendedName>
    <alternativeName>
        <fullName evidence="7">Glyoxalase II</fullName>
        <shortName evidence="7">Glx II</shortName>
    </alternativeName>
</protein>
<keyword evidence="6 7" id="KW-0862">Zinc</keyword>
<dbReference type="Pfam" id="PF00753">
    <property type="entry name" value="Lactamase_B"/>
    <property type="match status" value="1"/>
</dbReference>
<dbReference type="Pfam" id="PF16123">
    <property type="entry name" value="HAGH_C"/>
    <property type="match status" value="1"/>
</dbReference>
<keyword evidence="4 7" id="KW-0479">Metal-binding</keyword>
<feature type="binding site" evidence="7">
    <location>
        <position position="53"/>
    </location>
    <ligand>
        <name>Zn(2+)</name>
        <dbReference type="ChEBI" id="CHEBI:29105"/>
        <label>1</label>
    </ligand>
</feature>
<dbReference type="RefSeq" id="WP_229797588.1">
    <property type="nucleotide sequence ID" value="NZ_BMYO01000007.1"/>
</dbReference>
<dbReference type="InterPro" id="IPR036866">
    <property type="entry name" value="RibonucZ/Hydroxyglut_hydro"/>
</dbReference>
<feature type="binding site" evidence="7">
    <location>
        <position position="58"/>
    </location>
    <ligand>
        <name>Zn(2+)</name>
        <dbReference type="ChEBI" id="CHEBI:29105"/>
        <label>2</label>
    </ligand>
</feature>
<dbReference type="InterPro" id="IPR017782">
    <property type="entry name" value="Hydroxyacylglutathione_Hdrlase"/>
</dbReference>
<evidence type="ECO:0000259" key="8">
    <source>
        <dbReference type="SMART" id="SM00849"/>
    </source>
</evidence>
<dbReference type="EC" id="3.1.2.6" evidence="7"/>
<comment type="caution">
    <text evidence="9">The sequence shown here is derived from an EMBL/GenBank/DDBJ whole genome shotgun (WGS) entry which is preliminary data.</text>
</comment>
<organism evidence="9 10">
    <name type="scientific">Jeongeupia chitinilytica</name>
    <dbReference type="NCBI Taxonomy" id="1041641"/>
    <lineage>
        <taxon>Bacteria</taxon>
        <taxon>Pseudomonadati</taxon>
        <taxon>Pseudomonadota</taxon>
        <taxon>Betaproteobacteria</taxon>
        <taxon>Neisseriales</taxon>
        <taxon>Chitinibacteraceae</taxon>
        <taxon>Jeongeupia</taxon>
    </lineage>
</organism>
<evidence type="ECO:0000313" key="10">
    <source>
        <dbReference type="Proteomes" id="UP000604737"/>
    </source>
</evidence>
<evidence type="ECO:0000256" key="6">
    <source>
        <dbReference type="ARBA" id="ARBA00022833"/>
    </source>
</evidence>
<keyword evidence="5 7" id="KW-0378">Hydrolase</keyword>
<dbReference type="NCBIfam" id="TIGR03413">
    <property type="entry name" value="GSH_gloB"/>
    <property type="match status" value="1"/>
</dbReference>
<dbReference type="PANTHER" id="PTHR43705">
    <property type="entry name" value="HYDROXYACYLGLUTATHIONE HYDROLASE"/>
    <property type="match status" value="1"/>
</dbReference>
<evidence type="ECO:0000256" key="7">
    <source>
        <dbReference type="HAMAP-Rule" id="MF_01374"/>
    </source>
</evidence>
<evidence type="ECO:0000256" key="1">
    <source>
        <dbReference type="ARBA" id="ARBA00001623"/>
    </source>
</evidence>
<evidence type="ECO:0000256" key="2">
    <source>
        <dbReference type="ARBA" id="ARBA00004963"/>
    </source>
</evidence>
<dbReference type="CDD" id="cd07723">
    <property type="entry name" value="hydroxyacylglutathione_hydrolase_MBL-fold"/>
    <property type="match status" value="1"/>
</dbReference>
<sequence length="250" mass="27579">MLELTPLPIFDDNYIWVLHDHRRALAVDPGLAAPLEDFLRARDLQLAALLVTHHHHDHTGGLAALAAARPGLPVYGPARVAEVNRPLAGGETVTVLDRDFTVLAVPGHTLDHVAYHAAPWLFCGDTLFAAGCGRLFEGTPAQMYTSLHALAGLPDETLVCCTHEYTLSNLKFAGAVEPDNADIRQRRIDDEDKRRLDLPTLPSTMARERATNPYLRCHEDAVIAAAREHGARDDSPVEVLAAIRRWKDRF</sequence>
<comment type="cofactor">
    <cofactor evidence="7">
        <name>Zn(2+)</name>
        <dbReference type="ChEBI" id="CHEBI:29105"/>
    </cofactor>
    <text evidence="7">Binds 2 Zn(2+) ions per subunit.</text>
</comment>
<comment type="pathway">
    <text evidence="2 7">Secondary metabolite metabolism; methylglyoxal degradation; (R)-lactate from methylglyoxal: step 2/2.</text>
</comment>
<dbReference type="EMBL" id="BMYO01000007">
    <property type="protein sequence ID" value="GHD65645.1"/>
    <property type="molecule type" value="Genomic_DNA"/>
</dbReference>
<accession>A0ABQ3H5D9</accession>
<dbReference type="GO" id="GO:0016787">
    <property type="term" value="F:hydrolase activity"/>
    <property type="evidence" value="ECO:0007669"/>
    <property type="project" value="UniProtKB-KW"/>
</dbReference>
<dbReference type="InterPro" id="IPR050110">
    <property type="entry name" value="Glyoxalase_II_hydrolase"/>
</dbReference>
<comment type="function">
    <text evidence="7">Thiolesterase that catalyzes the hydrolysis of S-D-lactoyl-glutathione to form glutathione and D-lactic acid.</text>
</comment>
<evidence type="ECO:0000256" key="3">
    <source>
        <dbReference type="ARBA" id="ARBA00006759"/>
    </source>
</evidence>
<feature type="binding site" evidence="7">
    <location>
        <position position="55"/>
    </location>
    <ligand>
        <name>Zn(2+)</name>
        <dbReference type="ChEBI" id="CHEBI:29105"/>
        <label>1</label>
    </ligand>
</feature>
<reference evidence="10" key="1">
    <citation type="journal article" date="2019" name="Int. J. Syst. Evol. Microbiol.">
        <title>The Global Catalogue of Microorganisms (GCM) 10K type strain sequencing project: providing services to taxonomists for standard genome sequencing and annotation.</title>
        <authorList>
            <consortium name="The Broad Institute Genomics Platform"/>
            <consortium name="The Broad Institute Genome Sequencing Center for Infectious Disease"/>
            <person name="Wu L."/>
            <person name="Ma J."/>
        </authorList>
    </citation>
    <scope>NUCLEOTIDE SEQUENCE [LARGE SCALE GENOMIC DNA]</scope>
    <source>
        <strain evidence="10">KCTC 23701</strain>
    </source>
</reference>
<comment type="similarity">
    <text evidence="3 7">Belongs to the metallo-beta-lactamase superfamily. Glyoxalase II family.</text>
</comment>
<dbReference type="Gene3D" id="3.60.15.10">
    <property type="entry name" value="Ribonuclease Z/Hydroxyacylglutathione hydrolase-like"/>
    <property type="match status" value="1"/>
</dbReference>
<evidence type="ECO:0000313" key="9">
    <source>
        <dbReference type="EMBL" id="GHD65645.1"/>
    </source>
</evidence>
<feature type="binding site" evidence="7">
    <location>
        <position position="108"/>
    </location>
    <ligand>
        <name>Zn(2+)</name>
        <dbReference type="ChEBI" id="CHEBI:29105"/>
        <label>1</label>
    </ligand>
</feature>
<comment type="subunit">
    <text evidence="7">Monomer.</text>
</comment>
<feature type="binding site" evidence="7">
    <location>
        <position position="125"/>
    </location>
    <ligand>
        <name>Zn(2+)</name>
        <dbReference type="ChEBI" id="CHEBI:29105"/>
        <label>1</label>
    </ligand>
</feature>
<dbReference type="Proteomes" id="UP000604737">
    <property type="component" value="Unassembled WGS sequence"/>
</dbReference>
<dbReference type="SMART" id="SM00849">
    <property type="entry name" value="Lactamase_B"/>
    <property type="match status" value="1"/>
</dbReference>
<dbReference type="InterPro" id="IPR032282">
    <property type="entry name" value="HAGH_C"/>
</dbReference>
<dbReference type="PIRSF" id="PIRSF005457">
    <property type="entry name" value="Glx"/>
    <property type="match status" value="1"/>
</dbReference>
<dbReference type="HAMAP" id="MF_01374">
    <property type="entry name" value="Glyoxalase_2"/>
    <property type="match status" value="1"/>
</dbReference>
<dbReference type="PANTHER" id="PTHR43705:SF1">
    <property type="entry name" value="HYDROXYACYLGLUTATHIONE HYDROLASE GLOB"/>
    <property type="match status" value="1"/>
</dbReference>
<comment type="catalytic activity">
    <reaction evidence="1 7">
        <text>an S-(2-hydroxyacyl)glutathione + H2O = a 2-hydroxy carboxylate + glutathione + H(+)</text>
        <dbReference type="Rhea" id="RHEA:21864"/>
        <dbReference type="ChEBI" id="CHEBI:15377"/>
        <dbReference type="ChEBI" id="CHEBI:15378"/>
        <dbReference type="ChEBI" id="CHEBI:57925"/>
        <dbReference type="ChEBI" id="CHEBI:58896"/>
        <dbReference type="ChEBI" id="CHEBI:71261"/>
        <dbReference type="EC" id="3.1.2.6"/>
    </reaction>
</comment>
<dbReference type="InterPro" id="IPR001279">
    <property type="entry name" value="Metallo-B-lactamas"/>
</dbReference>
<dbReference type="InterPro" id="IPR035680">
    <property type="entry name" value="Clx_II_MBL"/>
</dbReference>
<gene>
    <name evidence="7 9" type="primary">gloB</name>
    <name evidence="9" type="ORF">GCM10007350_26420</name>
</gene>
<keyword evidence="10" id="KW-1185">Reference proteome</keyword>
<dbReference type="SUPFAM" id="SSF56281">
    <property type="entry name" value="Metallo-hydrolase/oxidoreductase"/>
    <property type="match status" value="1"/>
</dbReference>
<evidence type="ECO:0000256" key="4">
    <source>
        <dbReference type="ARBA" id="ARBA00022723"/>
    </source>
</evidence>